<reference evidence="3 4" key="1">
    <citation type="submission" date="2017-11" db="EMBL/GenBank/DDBJ databases">
        <title>Genomic Encyclopedia of Archaeal and Bacterial Type Strains, Phase II (KMG-II): From Individual Species to Whole Genera.</title>
        <authorList>
            <person name="Goeker M."/>
        </authorList>
    </citation>
    <scope>NUCLEOTIDE SEQUENCE [LARGE SCALE GENOMIC DNA]</scope>
    <source>
        <strain evidence="3 4">DSM 27763</strain>
    </source>
</reference>
<evidence type="ECO:0000256" key="2">
    <source>
        <dbReference type="SAM" id="SignalP"/>
    </source>
</evidence>
<dbReference type="SUPFAM" id="SSF69322">
    <property type="entry name" value="Tricorn protease domain 2"/>
    <property type="match status" value="1"/>
</dbReference>
<dbReference type="EMBL" id="PGEZ01000001">
    <property type="protein sequence ID" value="PJJ57083.1"/>
    <property type="molecule type" value="Genomic_DNA"/>
</dbReference>
<dbReference type="RefSeq" id="WP_039340760.1">
    <property type="nucleotide sequence ID" value="NZ_PGEZ01000001.1"/>
</dbReference>
<evidence type="ECO:0000256" key="1">
    <source>
        <dbReference type="SAM" id="MobiDB-lite"/>
    </source>
</evidence>
<keyword evidence="4" id="KW-1185">Reference proteome</keyword>
<feature type="region of interest" description="Disordered" evidence="1">
    <location>
        <begin position="22"/>
        <end position="44"/>
    </location>
</feature>
<dbReference type="OrthoDB" id="5243203at2"/>
<keyword evidence="2" id="KW-0732">Signal</keyword>
<name>A0A0B2BUG7_9ACTN</name>
<dbReference type="Proteomes" id="UP000230842">
    <property type="component" value="Unassembled WGS sequence"/>
</dbReference>
<feature type="chain" id="PRO_5015034462" description="WD40 repeat protein" evidence="2">
    <location>
        <begin position="27"/>
        <end position="451"/>
    </location>
</feature>
<evidence type="ECO:0000313" key="3">
    <source>
        <dbReference type="EMBL" id="PJJ57083.1"/>
    </source>
</evidence>
<comment type="caution">
    <text evidence="3">The sequence shown here is derived from an EMBL/GenBank/DDBJ whole genome shotgun (WGS) entry which is preliminary data.</text>
</comment>
<gene>
    <name evidence="3" type="ORF">CLV56_1304</name>
</gene>
<sequence>MRTRTAAIAAALALTFGGMSVAPASADPPEDPTADRDPSTTVRRAPAAVPVAPAAANVRGGAIVFVRGGNVWLVRGDGSGLYQVTTGGGYKTPSMANNGTIVAMRGDLLVVMRQNGQLVRAFEPEDLFPHDPTTINLTPALDPVISPDGTRVAYAQGRLRASGPNLEAEVLSSVTSVARPTLSRIWIGSDPTWVTNNRVVLSDNGGIDLANVGAVPDAWFSTSEIDPFFDDPYRFYGAYDPQLAPNGSHVVMTIDGDVVLTARVTGNPRTSTPAPPASACVVSDDGPASDDDLFSRATYAPDSASIVYANRGRLTVVRNIDACNATSAEKVLLTGTSDPYWSAAALNPPPKPKPRPTIRPFSLKKRPKVVGKARVGRKLAVTKGTWSPRPAKVSYRWFRGSKKVSGGAGAKASYRLKRADRGKRMRVKVTVRRSGYRTKTVWSTSSRRVKR</sequence>
<protein>
    <recommendedName>
        <fullName evidence="5">WD40 repeat protein</fullName>
    </recommendedName>
</protein>
<dbReference type="AlphaFoldDB" id="A0A0B2BUG7"/>
<feature type="signal peptide" evidence="2">
    <location>
        <begin position="1"/>
        <end position="26"/>
    </location>
</feature>
<accession>A0A0B2BUG7</accession>
<evidence type="ECO:0008006" key="5">
    <source>
        <dbReference type="Google" id="ProtNLM"/>
    </source>
</evidence>
<organism evidence="3 4">
    <name type="scientific">Mumia flava</name>
    <dbReference type="NCBI Taxonomy" id="1348852"/>
    <lineage>
        <taxon>Bacteria</taxon>
        <taxon>Bacillati</taxon>
        <taxon>Actinomycetota</taxon>
        <taxon>Actinomycetes</taxon>
        <taxon>Propionibacteriales</taxon>
        <taxon>Nocardioidaceae</taxon>
        <taxon>Mumia</taxon>
    </lineage>
</organism>
<dbReference type="Gene3D" id="2.60.40.2700">
    <property type="match status" value="1"/>
</dbReference>
<evidence type="ECO:0000313" key="4">
    <source>
        <dbReference type="Proteomes" id="UP000230842"/>
    </source>
</evidence>
<proteinExistence type="predicted"/>